<dbReference type="GO" id="GO:0007031">
    <property type="term" value="P:peroxisome organization"/>
    <property type="evidence" value="ECO:0007669"/>
    <property type="project" value="TreeGrafter"/>
</dbReference>
<evidence type="ECO:0000256" key="8">
    <source>
        <dbReference type="SAM" id="Phobius"/>
    </source>
</evidence>
<dbReference type="GO" id="GO:0005778">
    <property type="term" value="C:peroxisomal membrane"/>
    <property type="evidence" value="ECO:0007669"/>
    <property type="project" value="TreeGrafter"/>
</dbReference>
<evidence type="ECO:0000313" key="11">
    <source>
        <dbReference type="EMBL" id="KAJ3168723.1"/>
    </source>
</evidence>
<dbReference type="InterPro" id="IPR050835">
    <property type="entry name" value="ABC_transporter_sub-D"/>
</dbReference>
<dbReference type="GO" id="GO:0015910">
    <property type="term" value="P:long-chain fatty acid import into peroxisome"/>
    <property type="evidence" value="ECO:0007669"/>
    <property type="project" value="TreeGrafter"/>
</dbReference>
<dbReference type="Pfam" id="PF00005">
    <property type="entry name" value="ABC_tran"/>
    <property type="match status" value="1"/>
</dbReference>
<protein>
    <recommendedName>
        <fullName evidence="13">ABC transporter domain-containing protein</fullName>
    </recommendedName>
</protein>
<keyword evidence="7 8" id="KW-0472">Membrane</keyword>
<dbReference type="InterPro" id="IPR027417">
    <property type="entry name" value="P-loop_NTPase"/>
</dbReference>
<evidence type="ECO:0000256" key="7">
    <source>
        <dbReference type="ARBA" id="ARBA00023136"/>
    </source>
</evidence>
<dbReference type="GO" id="GO:0016887">
    <property type="term" value="F:ATP hydrolysis activity"/>
    <property type="evidence" value="ECO:0007669"/>
    <property type="project" value="InterPro"/>
</dbReference>
<dbReference type="InterPro" id="IPR017871">
    <property type="entry name" value="ABC_transporter-like_CS"/>
</dbReference>
<evidence type="ECO:0000313" key="12">
    <source>
        <dbReference type="Proteomes" id="UP001212152"/>
    </source>
</evidence>
<dbReference type="EMBL" id="JADGJQ010000117">
    <property type="protein sequence ID" value="KAJ3168723.1"/>
    <property type="molecule type" value="Genomic_DNA"/>
</dbReference>
<dbReference type="GO" id="GO:0005524">
    <property type="term" value="F:ATP binding"/>
    <property type="evidence" value="ECO:0007669"/>
    <property type="project" value="UniProtKB-KW"/>
</dbReference>
<comment type="similarity">
    <text evidence="1">Belongs to the ABC transporter superfamily. ABCD family. Peroxisomal fatty acyl CoA transporter (TC 3.A.1.203) subfamily.</text>
</comment>
<accession>A0AAD5XNL5</accession>
<gene>
    <name evidence="11" type="ORF">HDU87_000969</name>
</gene>
<reference evidence="11" key="1">
    <citation type="submission" date="2020-05" db="EMBL/GenBank/DDBJ databases">
        <title>Phylogenomic resolution of chytrid fungi.</title>
        <authorList>
            <person name="Stajich J.E."/>
            <person name="Amses K."/>
            <person name="Simmons R."/>
            <person name="Seto K."/>
            <person name="Myers J."/>
            <person name="Bonds A."/>
            <person name="Quandt C.A."/>
            <person name="Barry K."/>
            <person name="Liu P."/>
            <person name="Grigoriev I."/>
            <person name="Longcore J.E."/>
            <person name="James T.Y."/>
        </authorList>
    </citation>
    <scope>NUCLEOTIDE SEQUENCE</scope>
    <source>
        <strain evidence="11">JEL0379</strain>
    </source>
</reference>
<evidence type="ECO:0008006" key="13">
    <source>
        <dbReference type="Google" id="ProtNLM"/>
    </source>
</evidence>
<dbReference type="GO" id="GO:0042760">
    <property type="term" value="P:very long-chain fatty acid catabolic process"/>
    <property type="evidence" value="ECO:0007669"/>
    <property type="project" value="TreeGrafter"/>
</dbReference>
<dbReference type="InterPro" id="IPR003593">
    <property type="entry name" value="AAA+_ATPase"/>
</dbReference>
<proteinExistence type="inferred from homology"/>
<feature type="domain" description="ABC transporter" evidence="9">
    <location>
        <begin position="491"/>
        <end position="720"/>
    </location>
</feature>
<evidence type="ECO:0000256" key="5">
    <source>
        <dbReference type="ARBA" id="ARBA00022840"/>
    </source>
</evidence>
<dbReference type="PANTHER" id="PTHR11384:SF67">
    <property type="entry name" value="ATP-BINDING CASSETTE SUB-FAMILY D MEMBER 1"/>
    <property type="match status" value="1"/>
</dbReference>
<feature type="transmembrane region" description="Helical" evidence="8">
    <location>
        <begin position="118"/>
        <end position="141"/>
    </location>
</feature>
<dbReference type="InterPro" id="IPR003439">
    <property type="entry name" value="ABC_transporter-like_ATP-bd"/>
</dbReference>
<evidence type="ECO:0000256" key="4">
    <source>
        <dbReference type="ARBA" id="ARBA00022741"/>
    </source>
</evidence>
<evidence type="ECO:0000256" key="1">
    <source>
        <dbReference type="ARBA" id="ARBA00008575"/>
    </source>
</evidence>
<evidence type="ECO:0000256" key="3">
    <source>
        <dbReference type="ARBA" id="ARBA00022692"/>
    </source>
</evidence>
<keyword evidence="12" id="KW-1185">Reference proteome</keyword>
<feature type="domain" description="ABC transmembrane type-1" evidence="10">
    <location>
        <begin position="127"/>
        <end position="356"/>
    </location>
</feature>
<feature type="transmembrane region" description="Helical" evidence="8">
    <location>
        <begin position="39"/>
        <end position="56"/>
    </location>
</feature>
<dbReference type="PROSITE" id="PS50893">
    <property type="entry name" value="ABC_TRANSPORTER_2"/>
    <property type="match status" value="1"/>
</dbReference>
<dbReference type="Proteomes" id="UP001212152">
    <property type="component" value="Unassembled WGS sequence"/>
</dbReference>
<evidence type="ECO:0000256" key="6">
    <source>
        <dbReference type="ARBA" id="ARBA00022989"/>
    </source>
</evidence>
<name>A0AAD5XNL5_9FUNG</name>
<dbReference type="SUPFAM" id="SSF90123">
    <property type="entry name" value="ABC transporter transmembrane region"/>
    <property type="match status" value="1"/>
</dbReference>
<dbReference type="GO" id="GO:0005324">
    <property type="term" value="F:long-chain fatty acid transmembrane transporter activity"/>
    <property type="evidence" value="ECO:0007669"/>
    <property type="project" value="TreeGrafter"/>
</dbReference>
<keyword evidence="6 8" id="KW-1133">Transmembrane helix</keyword>
<evidence type="ECO:0000259" key="10">
    <source>
        <dbReference type="PROSITE" id="PS50929"/>
    </source>
</evidence>
<dbReference type="Gene3D" id="1.20.1560.10">
    <property type="entry name" value="ABC transporter type 1, transmembrane domain"/>
    <property type="match status" value="1"/>
</dbReference>
<dbReference type="SMART" id="SM00382">
    <property type="entry name" value="AAA"/>
    <property type="match status" value="1"/>
</dbReference>
<keyword evidence="5" id="KW-0067">ATP-binding</keyword>
<dbReference type="Pfam" id="PF06472">
    <property type="entry name" value="ABC_membrane_2"/>
    <property type="match status" value="1"/>
</dbReference>
<dbReference type="InterPro" id="IPR036640">
    <property type="entry name" value="ABC1_TM_sf"/>
</dbReference>
<dbReference type="SUPFAM" id="SSF52540">
    <property type="entry name" value="P-loop containing nucleoside triphosphate hydrolases"/>
    <property type="match status" value="1"/>
</dbReference>
<dbReference type="AlphaFoldDB" id="A0AAD5XNL5"/>
<dbReference type="CDD" id="cd03223">
    <property type="entry name" value="ABCD_peroxisomal_ALDP"/>
    <property type="match status" value="1"/>
</dbReference>
<evidence type="ECO:0000259" key="9">
    <source>
        <dbReference type="PROSITE" id="PS50893"/>
    </source>
</evidence>
<organism evidence="11 12">
    <name type="scientific">Geranomyces variabilis</name>
    <dbReference type="NCBI Taxonomy" id="109894"/>
    <lineage>
        <taxon>Eukaryota</taxon>
        <taxon>Fungi</taxon>
        <taxon>Fungi incertae sedis</taxon>
        <taxon>Chytridiomycota</taxon>
        <taxon>Chytridiomycota incertae sedis</taxon>
        <taxon>Chytridiomycetes</taxon>
        <taxon>Spizellomycetales</taxon>
        <taxon>Powellomycetaceae</taxon>
        <taxon>Geranomyces</taxon>
    </lineage>
</organism>
<evidence type="ECO:0000256" key="2">
    <source>
        <dbReference type="ARBA" id="ARBA00022448"/>
    </source>
</evidence>
<dbReference type="GO" id="GO:0006635">
    <property type="term" value="P:fatty acid beta-oxidation"/>
    <property type="evidence" value="ECO:0007669"/>
    <property type="project" value="TreeGrafter"/>
</dbReference>
<dbReference type="Gene3D" id="3.40.50.300">
    <property type="entry name" value="P-loop containing nucleotide triphosphate hydrolases"/>
    <property type="match status" value="1"/>
</dbReference>
<dbReference type="PROSITE" id="PS00211">
    <property type="entry name" value="ABC_TRANSPORTER_1"/>
    <property type="match status" value="1"/>
</dbReference>
<dbReference type="PROSITE" id="PS50929">
    <property type="entry name" value="ABC_TM1F"/>
    <property type="match status" value="1"/>
</dbReference>
<keyword evidence="2" id="KW-0813">Transport</keyword>
<keyword evidence="3 8" id="KW-0812">Transmembrane</keyword>
<dbReference type="GO" id="GO:0140359">
    <property type="term" value="F:ABC-type transporter activity"/>
    <property type="evidence" value="ECO:0007669"/>
    <property type="project" value="InterPro"/>
</dbReference>
<sequence>MSADSAVPEVLTSFIDKVSASALPALSATAAFHARHQRMRRGAFAVALAAGALYYVRRQQQSANRKAMATAGGSVLAAGDQPLKVDRNQIKVAVDRRFFNQLKYIWAICVPNYRSKTILILILHTTFLVLRTYLSVVVARLDGRLVRDLVAADAKSFGKGLMYWFAVAVPATYTNSMIRYLQSKFGISLRTSLTNHVHDLYMENNTYYKAINLDNRIDGADQLITTDINRFCTALASLYSNLGKPVLDMIIFNYQLARSIGNSGMWGLGVNYIITATILRAATPAFGRLAAVEAKLEGDFRSAHSRLITNAEEIAFYHGAHLEHSILTRTYYRLIKHINKIYRIRIAYNMFEDFIIKYTWSAAGLLIASIPVFYPEMAGARSKREELRLAQAQATDGSTIVSQLDRKTGSRTQGFITNKRLMVSLADAGGRIMYSYKELSELAGYTYRVYNMLRVLEDLHDGRYVDANTGGESKYSLERINGVMDYTSNDIEFKNVPIVTPNGDTTLIRDLSFGVAPGEHLMITGPNGAGKTAILRTLAGLWPLFEGTVSRPPTGLDSTLYIPQRPYLAIGSLREQVIYPHSVAQMHAAGKTDADLAVILTKVYLEYIPGREGGWDAVKEWKDVFSGGEKQRMQLARLFYHHPKYAVLDEATSAVSTDVEALLYTTAKEEKITLITISHRPSLFKYHARLLRVGEGESGLDWEWEEIGTVGGGVGSASSTSINRLLSPSVESEIKRLETKVAEVQGLKVRLDKVNKELGLVLPSVDAKAKEDLKHAKRTLI</sequence>
<comment type="caution">
    <text evidence="11">The sequence shown here is derived from an EMBL/GenBank/DDBJ whole genome shotgun (WGS) entry which is preliminary data.</text>
</comment>
<keyword evidence="4" id="KW-0547">Nucleotide-binding</keyword>
<dbReference type="PANTHER" id="PTHR11384">
    <property type="entry name" value="ATP-BINDING CASSETTE, SUB-FAMILY D MEMBER"/>
    <property type="match status" value="1"/>
</dbReference>
<dbReference type="InterPro" id="IPR011527">
    <property type="entry name" value="ABC1_TM_dom"/>
</dbReference>